<keyword evidence="9 12" id="KW-1133">Transmembrane helix</keyword>
<evidence type="ECO:0000256" key="10">
    <source>
        <dbReference type="ARBA" id="ARBA00023136"/>
    </source>
</evidence>
<name>A0A2H9U519_9GAMM</name>
<dbReference type="OrthoDB" id="9778062at2"/>
<evidence type="ECO:0000313" key="13">
    <source>
        <dbReference type="EMBL" id="PJG59132.1"/>
    </source>
</evidence>
<evidence type="ECO:0000256" key="12">
    <source>
        <dbReference type="SAM" id="Phobius"/>
    </source>
</evidence>
<dbReference type="NCBIfam" id="TIGR04407">
    <property type="entry name" value="LptF_YjgP"/>
    <property type="match status" value="1"/>
</dbReference>
<gene>
    <name evidence="13" type="primary">lptF</name>
    <name evidence="13" type="ORF">CUC53_08960</name>
</gene>
<evidence type="ECO:0000256" key="6">
    <source>
        <dbReference type="ARBA" id="ARBA00022475"/>
    </source>
</evidence>
<dbReference type="InterPro" id="IPR030922">
    <property type="entry name" value="LptF"/>
</dbReference>
<feature type="transmembrane region" description="Helical" evidence="12">
    <location>
        <begin position="271"/>
        <end position="288"/>
    </location>
</feature>
<keyword evidence="8 12" id="KW-0812">Transmembrane</keyword>
<comment type="subunit">
    <text evidence="11">Component of the lipopolysaccharide transport and assembly complex. The LptBFG transporter is composed of two ATP-binding proteins (LptB) and two transmembrane proteins (LptF and LptG).</text>
</comment>
<protein>
    <recommendedName>
        <fullName evidence="4">Lipopolysaccharide export system permease protein LptF</fullName>
    </recommendedName>
</protein>
<keyword evidence="7" id="KW-0997">Cell inner membrane</keyword>
<proteinExistence type="inferred from homology"/>
<evidence type="ECO:0000256" key="3">
    <source>
        <dbReference type="ARBA" id="ARBA00007725"/>
    </source>
</evidence>
<sequence>MIVFRYLFRETLKTQLAVLFVLLLIFVSQQFIRIISDAADGEVPTRLVSTLLLLNLPNMALLMLPISLFLAILFAHGRLYAESEMTVMHAVGFSHRFVMRSAMLLALLTAAVAAFNTGWIAPQAKEREYQVIDKFKADPGISFLQAGRFMELDKGRLVAYIQELNDNGSALQKIFVLQRAEEGKSPSVVVASEGVVSVDDNGLQWLTLKDGSRYEGDFSGKQFQISDFKEYGLVIRQQELEYSSRKAAAKPTMELLGTQDNSLMAELQWRISLPLSIPVLTFLVVPLARVNPRQGRYAKLLPAILLYLSYFLLLSAARSAIDSGRLPYWPGMFLVPLAYILVIGLPLNMQGTSWWNGLKGLFFNKKSA</sequence>
<keyword evidence="14" id="KW-1185">Reference proteome</keyword>
<evidence type="ECO:0000256" key="4">
    <source>
        <dbReference type="ARBA" id="ARBA00014213"/>
    </source>
</evidence>
<dbReference type="PANTHER" id="PTHR33529">
    <property type="entry name" value="SLR0882 PROTEIN-RELATED"/>
    <property type="match status" value="1"/>
</dbReference>
<feature type="transmembrane region" description="Helical" evidence="12">
    <location>
        <begin position="300"/>
        <end position="321"/>
    </location>
</feature>
<keyword evidence="10 12" id="KW-0472">Membrane</keyword>
<evidence type="ECO:0000256" key="9">
    <source>
        <dbReference type="ARBA" id="ARBA00022989"/>
    </source>
</evidence>
<evidence type="ECO:0000256" key="1">
    <source>
        <dbReference type="ARBA" id="ARBA00002265"/>
    </source>
</evidence>
<dbReference type="GO" id="GO:0015920">
    <property type="term" value="P:lipopolysaccharide transport"/>
    <property type="evidence" value="ECO:0007669"/>
    <property type="project" value="TreeGrafter"/>
</dbReference>
<feature type="transmembrane region" description="Helical" evidence="12">
    <location>
        <begin position="327"/>
        <end position="347"/>
    </location>
</feature>
<dbReference type="Proteomes" id="UP000235861">
    <property type="component" value="Unassembled WGS sequence"/>
</dbReference>
<accession>A0A2H9U519</accession>
<evidence type="ECO:0000256" key="8">
    <source>
        <dbReference type="ARBA" id="ARBA00022692"/>
    </source>
</evidence>
<dbReference type="GO" id="GO:0043190">
    <property type="term" value="C:ATP-binding cassette (ABC) transporter complex"/>
    <property type="evidence" value="ECO:0007669"/>
    <property type="project" value="InterPro"/>
</dbReference>
<organism evidence="13 14">
    <name type="scientific">Aeromonas cavernicola</name>
    <dbReference type="NCBI Taxonomy" id="1006623"/>
    <lineage>
        <taxon>Bacteria</taxon>
        <taxon>Pseudomonadati</taxon>
        <taxon>Pseudomonadota</taxon>
        <taxon>Gammaproteobacteria</taxon>
        <taxon>Aeromonadales</taxon>
        <taxon>Aeromonadaceae</taxon>
        <taxon>Aeromonas</taxon>
    </lineage>
</organism>
<dbReference type="InterPro" id="IPR005495">
    <property type="entry name" value="LptG/LptF_permease"/>
</dbReference>
<feature type="transmembrane region" description="Helical" evidence="12">
    <location>
        <begin position="62"/>
        <end position="81"/>
    </location>
</feature>
<evidence type="ECO:0000256" key="7">
    <source>
        <dbReference type="ARBA" id="ARBA00022519"/>
    </source>
</evidence>
<keyword evidence="6" id="KW-1003">Cell membrane</keyword>
<comment type="caution">
    <text evidence="13">The sequence shown here is derived from an EMBL/GenBank/DDBJ whole genome shotgun (WGS) entry which is preliminary data.</text>
</comment>
<dbReference type="EMBL" id="PGGC01000079">
    <property type="protein sequence ID" value="PJG59132.1"/>
    <property type="molecule type" value="Genomic_DNA"/>
</dbReference>
<evidence type="ECO:0000256" key="11">
    <source>
        <dbReference type="ARBA" id="ARBA00026081"/>
    </source>
</evidence>
<evidence type="ECO:0000256" key="5">
    <source>
        <dbReference type="ARBA" id="ARBA00022448"/>
    </source>
</evidence>
<dbReference type="GO" id="GO:0055085">
    <property type="term" value="P:transmembrane transport"/>
    <property type="evidence" value="ECO:0007669"/>
    <property type="project" value="InterPro"/>
</dbReference>
<comment type="subcellular location">
    <subcellularLocation>
        <location evidence="2">Cell inner membrane</location>
        <topology evidence="2">Multi-pass membrane protein</topology>
    </subcellularLocation>
</comment>
<reference evidence="13 14" key="1">
    <citation type="submission" date="2017-11" db="EMBL/GenBank/DDBJ databases">
        <title>Draft genome sequence of environmental isolate Aeromonas cavernicola sp. nov. MDC 2508.</title>
        <authorList>
            <person name="Colston S.M."/>
            <person name="Navarro A."/>
            <person name="Martinez-Murcia A.J."/>
            <person name="Graf J."/>
        </authorList>
    </citation>
    <scope>NUCLEOTIDE SEQUENCE [LARGE SCALE GENOMIC DNA]</scope>
    <source>
        <strain evidence="13 14">MDC 2508</strain>
    </source>
</reference>
<dbReference type="AlphaFoldDB" id="A0A2H9U519"/>
<evidence type="ECO:0000313" key="14">
    <source>
        <dbReference type="Proteomes" id="UP000235861"/>
    </source>
</evidence>
<keyword evidence="5" id="KW-0813">Transport</keyword>
<comment type="similarity">
    <text evidence="3">Belongs to the LptF/LptG family.</text>
</comment>
<dbReference type="PANTHER" id="PTHR33529:SF7">
    <property type="entry name" value="LIPOPOLYSACCHARIDE EXPORT SYSTEM PERMEASE PROTEIN LPTF"/>
    <property type="match status" value="1"/>
</dbReference>
<feature type="transmembrane region" description="Helical" evidence="12">
    <location>
        <begin position="102"/>
        <end position="121"/>
    </location>
</feature>
<dbReference type="Pfam" id="PF03739">
    <property type="entry name" value="LptF_LptG"/>
    <property type="match status" value="1"/>
</dbReference>
<comment type="function">
    <text evidence="1">Part of the ABC transporter complex LptBFG involved in the translocation of lipopolysaccharide (LPS) from the inner membrane to the outer membrane.</text>
</comment>
<evidence type="ECO:0000256" key="2">
    <source>
        <dbReference type="ARBA" id="ARBA00004429"/>
    </source>
</evidence>